<keyword evidence="2" id="KW-1185">Reference proteome</keyword>
<proteinExistence type="predicted"/>
<evidence type="ECO:0000313" key="2">
    <source>
        <dbReference type="Proteomes" id="UP001490940"/>
    </source>
</evidence>
<dbReference type="EMBL" id="JBCGUG010000017">
    <property type="protein sequence ID" value="MEM0706532.1"/>
    <property type="molecule type" value="Genomic_DNA"/>
</dbReference>
<accession>A0ABU9PNB0</accession>
<evidence type="ECO:0000313" key="1">
    <source>
        <dbReference type="EMBL" id="MEM0706532.1"/>
    </source>
</evidence>
<sequence>MRPLRPVSKKLKKISLPSLLLFQALYVVDFAPQAIIHLMQQFADFFDFLATILLFLSGDPVYTKIGSPDYTRFLGNMPEMDAGE</sequence>
<dbReference type="RefSeq" id="WP_342698299.1">
    <property type="nucleotide sequence ID" value="NZ_JBCGUG010000017.1"/>
</dbReference>
<dbReference type="Proteomes" id="UP001490940">
    <property type="component" value="Unassembled WGS sequence"/>
</dbReference>
<comment type="caution">
    <text evidence="1">The sequence shown here is derived from an EMBL/GenBank/DDBJ whole genome shotgun (WGS) entry which is preliminary data.</text>
</comment>
<gene>
    <name evidence="1" type="ORF">AAGT82_19215</name>
</gene>
<name>A0ABU9PNB0_9ENTR</name>
<organism evidence="1 2">
    <name type="scientific">Enterobacter quasihormaechei</name>
    <dbReference type="NCBI Taxonomy" id="2529382"/>
    <lineage>
        <taxon>Bacteria</taxon>
        <taxon>Pseudomonadati</taxon>
        <taxon>Pseudomonadota</taxon>
        <taxon>Gammaproteobacteria</taxon>
        <taxon>Enterobacterales</taxon>
        <taxon>Enterobacteriaceae</taxon>
        <taxon>Enterobacter</taxon>
    </lineage>
</organism>
<protein>
    <submittedName>
        <fullName evidence="1">Uncharacterized protein</fullName>
    </submittedName>
</protein>
<reference evidence="1 2" key="1">
    <citation type="submission" date="2024-04" db="EMBL/GenBank/DDBJ databases">
        <title>Draft genome sequence of a multidrug-resistant Enterobacter quasihormaechei Hakim RU_CBWE strain isolated from pond surface water at the University of Rajshahi in Bangladesh.</title>
        <authorList>
            <person name="Raihan J."/>
            <person name="Islam M.S."/>
            <person name="Khan M.U."/>
            <person name="Romance M."/>
            <person name="Haque M.H."/>
        </authorList>
    </citation>
    <scope>NUCLEOTIDE SEQUENCE [LARGE SCALE GENOMIC DNA]</scope>
    <source>
        <strain evidence="1 2">Hakim RU_CBWE</strain>
    </source>
</reference>